<accession>A0AAN6EXP3</accession>
<evidence type="ECO:0000256" key="7">
    <source>
        <dbReference type="ARBA" id="ARBA00022763"/>
    </source>
</evidence>
<dbReference type="GO" id="GO:0032259">
    <property type="term" value="P:methylation"/>
    <property type="evidence" value="ECO:0007669"/>
    <property type="project" value="UniProtKB-KW"/>
</dbReference>
<keyword evidence="7" id="KW-0227">DNA damage</keyword>
<dbReference type="Proteomes" id="UP001161757">
    <property type="component" value="Unassembled WGS sequence"/>
</dbReference>
<comment type="similarity">
    <text evidence="2">Belongs to the MGMT family.</text>
</comment>
<evidence type="ECO:0000256" key="4">
    <source>
        <dbReference type="ARBA" id="ARBA00015377"/>
    </source>
</evidence>
<dbReference type="PROSITE" id="PS00374">
    <property type="entry name" value="MGMT"/>
    <property type="match status" value="1"/>
</dbReference>
<evidence type="ECO:0000256" key="6">
    <source>
        <dbReference type="ARBA" id="ARBA00022679"/>
    </source>
</evidence>
<proteinExistence type="inferred from homology"/>
<evidence type="ECO:0000256" key="5">
    <source>
        <dbReference type="ARBA" id="ARBA00022603"/>
    </source>
</evidence>
<dbReference type="InterPro" id="IPR036388">
    <property type="entry name" value="WH-like_DNA-bd_sf"/>
</dbReference>
<dbReference type="EMBL" id="JAJGCB010000003">
    <property type="protein sequence ID" value="KAJ8993665.1"/>
    <property type="molecule type" value="Genomic_DNA"/>
</dbReference>
<dbReference type="Pfam" id="PF01035">
    <property type="entry name" value="DNA_binding_1"/>
    <property type="match status" value="1"/>
</dbReference>
<comment type="catalytic activity">
    <reaction evidence="1">
        <text>a 4-O-methyl-thymidine in DNA + L-cysteinyl-[protein] = a thymidine in DNA + S-methyl-L-cysteinyl-[protein]</text>
        <dbReference type="Rhea" id="RHEA:53428"/>
        <dbReference type="Rhea" id="RHEA-COMP:10131"/>
        <dbReference type="Rhea" id="RHEA-COMP:10132"/>
        <dbReference type="Rhea" id="RHEA-COMP:13555"/>
        <dbReference type="Rhea" id="RHEA-COMP:13556"/>
        <dbReference type="ChEBI" id="CHEBI:29950"/>
        <dbReference type="ChEBI" id="CHEBI:82612"/>
        <dbReference type="ChEBI" id="CHEBI:137386"/>
        <dbReference type="ChEBI" id="CHEBI:137387"/>
        <dbReference type="EC" id="2.1.1.63"/>
    </reaction>
</comment>
<dbReference type="InterPro" id="IPR001497">
    <property type="entry name" value="MethylDNA_cys_MeTrfase_AS"/>
</dbReference>
<dbReference type="PANTHER" id="PTHR10815:SF13">
    <property type="entry name" value="METHYLATED-DNA--PROTEIN-CYSTEINE METHYLTRANSFERASE"/>
    <property type="match status" value="1"/>
</dbReference>
<dbReference type="InterPro" id="IPR014048">
    <property type="entry name" value="MethylDNA_cys_MeTrfase_DNA-bd"/>
</dbReference>
<keyword evidence="8" id="KW-0234">DNA repair</keyword>
<dbReference type="InterPro" id="IPR036217">
    <property type="entry name" value="MethylDNA_cys_MeTrfase_DNAb"/>
</dbReference>
<evidence type="ECO:0000256" key="9">
    <source>
        <dbReference type="ARBA" id="ARBA00030795"/>
    </source>
</evidence>
<feature type="compositionally biased region" description="Polar residues" evidence="12">
    <location>
        <begin position="122"/>
        <end position="135"/>
    </location>
</feature>
<feature type="domain" description="Methylated-DNA-[protein]-cysteine S-methyltransferase DNA binding" evidence="13">
    <location>
        <begin position="15"/>
        <end position="85"/>
    </location>
</feature>
<gene>
    <name evidence="14" type="ORF">HRR80_002172</name>
</gene>
<evidence type="ECO:0000256" key="1">
    <source>
        <dbReference type="ARBA" id="ARBA00001286"/>
    </source>
</evidence>
<comment type="caution">
    <text evidence="14">The sequence shown here is derived from an EMBL/GenBank/DDBJ whole genome shotgun (WGS) entry which is preliminary data.</text>
</comment>
<evidence type="ECO:0000259" key="13">
    <source>
        <dbReference type="Pfam" id="PF01035"/>
    </source>
</evidence>
<evidence type="ECO:0000256" key="11">
    <source>
        <dbReference type="ARBA" id="ARBA00049348"/>
    </source>
</evidence>
<protein>
    <recommendedName>
        <fullName evidence="4">Methylated-DNA--protein-cysteine methyltransferase</fullName>
        <ecNumber evidence="3">2.1.1.63</ecNumber>
    </recommendedName>
    <alternativeName>
        <fullName evidence="9">6-O-methylguanine-DNA methyltransferase</fullName>
    </alternativeName>
    <alternativeName>
        <fullName evidence="10">O-6-methylguanine-DNA-alkyltransferase</fullName>
    </alternativeName>
</protein>
<name>A0AAN6EXP3_EXODE</name>
<comment type="catalytic activity">
    <reaction evidence="11">
        <text>a 6-O-methyl-2'-deoxyguanosine in DNA + L-cysteinyl-[protein] = S-methyl-L-cysteinyl-[protein] + a 2'-deoxyguanosine in DNA</text>
        <dbReference type="Rhea" id="RHEA:24000"/>
        <dbReference type="Rhea" id="RHEA-COMP:10131"/>
        <dbReference type="Rhea" id="RHEA-COMP:10132"/>
        <dbReference type="Rhea" id="RHEA-COMP:11367"/>
        <dbReference type="Rhea" id="RHEA-COMP:11368"/>
        <dbReference type="ChEBI" id="CHEBI:29950"/>
        <dbReference type="ChEBI" id="CHEBI:82612"/>
        <dbReference type="ChEBI" id="CHEBI:85445"/>
        <dbReference type="ChEBI" id="CHEBI:85448"/>
        <dbReference type="EC" id="2.1.1.63"/>
    </reaction>
</comment>
<dbReference type="AlphaFoldDB" id="A0AAN6EXP3"/>
<dbReference type="Gene3D" id="1.10.10.10">
    <property type="entry name" value="Winged helix-like DNA-binding domain superfamily/Winged helix DNA-binding domain"/>
    <property type="match status" value="1"/>
</dbReference>
<reference evidence="14" key="1">
    <citation type="submission" date="2023-01" db="EMBL/GenBank/DDBJ databases">
        <title>Exophiala dermititidis isolated from Cystic Fibrosis Patient.</title>
        <authorList>
            <person name="Kurbessoian T."/>
            <person name="Crocker A."/>
            <person name="Murante D."/>
            <person name="Hogan D.A."/>
            <person name="Stajich J.E."/>
        </authorList>
    </citation>
    <scope>NUCLEOTIDE SEQUENCE</scope>
    <source>
        <strain evidence="14">Ex8</strain>
    </source>
</reference>
<dbReference type="GO" id="GO:0006281">
    <property type="term" value="P:DNA repair"/>
    <property type="evidence" value="ECO:0007669"/>
    <property type="project" value="UniProtKB-KW"/>
</dbReference>
<dbReference type="GO" id="GO:0003908">
    <property type="term" value="F:methylated-DNA-[protein]-cysteine S-methyltransferase activity"/>
    <property type="evidence" value="ECO:0007669"/>
    <property type="project" value="UniProtKB-EC"/>
</dbReference>
<dbReference type="CDD" id="cd06445">
    <property type="entry name" value="ATase"/>
    <property type="match status" value="1"/>
</dbReference>
<evidence type="ECO:0000256" key="10">
    <source>
        <dbReference type="ARBA" id="ARBA00031621"/>
    </source>
</evidence>
<keyword evidence="6" id="KW-0808">Transferase</keyword>
<evidence type="ECO:0000256" key="8">
    <source>
        <dbReference type="ARBA" id="ARBA00023204"/>
    </source>
</evidence>
<feature type="compositionally biased region" description="Low complexity" evidence="12">
    <location>
        <begin position="111"/>
        <end position="121"/>
    </location>
</feature>
<keyword evidence="5" id="KW-0489">Methyltransferase</keyword>
<evidence type="ECO:0000256" key="2">
    <source>
        <dbReference type="ARBA" id="ARBA00008711"/>
    </source>
</evidence>
<evidence type="ECO:0000313" key="15">
    <source>
        <dbReference type="Proteomes" id="UP001161757"/>
    </source>
</evidence>
<evidence type="ECO:0000313" key="14">
    <source>
        <dbReference type="EMBL" id="KAJ8993665.1"/>
    </source>
</evidence>
<organism evidence="14 15">
    <name type="scientific">Exophiala dermatitidis</name>
    <name type="common">Black yeast-like fungus</name>
    <name type="synonym">Wangiella dermatitidis</name>
    <dbReference type="NCBI Taxonomy" id="5970"/>
    <lineage>
        <taxon>Eukaryota</taxon>
        <taxon>Fungi</taxon>
        <taxon>Dikarya</taxon>
        <taxon>Ascomycota</taxon>
        <taxon>Pezizomycotina</taxon>
        <taxon>Eurotiomycetes</taxon>
        <taxon>Chaetothyriomycetidae</taxon>
        <taxon>Chaetothyriales</taxon>
        <taxon>Herpotrichiellaceae</taxon>
        <taxon>Exophiala</taxon>
    </lineage>
</organism>
<evidence type="ECO:0000256" key="3">
    <source>
        <dbReference type="ARBA" id="ARBA00011918"/>
    </source>
</evidence>
<dbReference type="EC" id="2.1.1.63" evidence="3"/>
<sequence>MPAAEDTRPMSTITEFQEKVYSLVLLIPPGQVTTYAAVAKALNTSPRAVGGALRCNPFWPTVPCHRVIASDGSLGGFFGQTWQKKNKNTLTTTTTTTRTKIRKTKTKTKTRTTTTAKNRTTQGPNNNQSKSISHPQLTLERKIQLLKSEGVEFIQHDQENRNHNHRDRGPIVRLKRLQVPLAAPPLLETKWDVDAGRQRLKQIMASSSVSVCHHP</sequence>
<feature type="region of interest" description="Disordered" evidence="12">
    <location>
        <begin position="93"/>
        <end position="135"/>
    </location>
</feature>
<dbReference type="NCBIfam" id="TIGR00589">
    <property type="entry name" value="ogt"/>
    <property type="match status" value="1"/>
</dbReference>
<dbReference type="PANTHER" id="PTHR10815">
    <property type="entry name" value="METHYLATED-DNA--PROTEIN-CYSTEINE METHYLTRANSFERASE"/>
    <property type="match status" value="1"/>
</dbReference>
<feature type="compositionally biased region" description="Basic residues" evidence="12">
    <location>
        <begin position="99"/>
        <end position="110"/>
    </location>
</feature>
<evidence type="ECO:0000256" key="12">
    <source>
        <dbReference type="SAM" id="MobiDB-lite"/>
    </source>
</evidence>
<dbReference type="SUPFAM" id="SSF46767">
    <property type="entry name" value="Methylated DNA-protein cysteine methyltransferase, C-terminal domain"/>
    <property type="match status" value="1"/>
</dbReference>